<dbReference type="SUPFAM" id="SSF51735">
    <property type="entry name" value="NAD(P)-binding Rossmann-fold domains"/>
    <property type="match status" value="1"/>
</dbReference>
<dbReference type="EMBL" id="PDCK01000040">
    <property type="protein sequence ID" value="PRQ52776.1"/>
    <property type="molecule type" value="Genomic_DNA"/>
</dbReference>
<dbReference type="InterPro" id="IPR036291">
    <property type="entry name" value="NAD(P)-bd_dom_sf"/>
</dbReference>
<dbReference type="SUPFAM" id="SSF50129">
    <property type="entry name" value="GroES-like"/>
    <property type="match status" value="1"/>
</dbReference>
<dbReference type="OMA" id="ANRDQNV"/>
<dbReference type="SMART" id="SM00829">
    <property type="entry name" value="PKS_ER"/>
    <property type="match status" value="1"/>
</dbReference>
<proteinExistence type="predicted"/>
<comment type="caution">
    <text evidence="3">The sequence shown here is derived from an EMBL/GenBank/DDBJ whole genome shotgun (WGS) entry which is preliminary data.</text>
</comment>
<dbReference type="Gene3D" id="3.90.180.10">
    <property type="entry name" value="Medium-chain alcohol dehydrogenases, catalytic domain"/>
    <property type="match status" value="1"/>
</dbReference>
<dbReference type="PANTHER" id="PTHR43205">
    <property type="entry name" value="PROSTAGLANDIN REDUCTASE"/>
    <property type="match status" value="1"/>
</dbReference>
<keyword evidence="1 3" id="KW-0560">Oxidoreductase</keyword>
<dbReference type="InterPro" id="IPR013149">
    <property type="entry name" value="ADH-like_C"/>
</dbReference>
<protein>
    <submittedName>
        <fullName evidence="3">Putative oxidoreductase</fullName>
        <ecNumber evidence="3">1.-.-.-</ecNumber>
    </submittedName>
</protein>
<evidence type="ECO:0000313" key="3">
    <source>
        <dbReference type="EMBL" id="PRQ52776.1"/>
    </source>
</evidence>
<feature type="domain" description="Enoyl reductase (ER)" evidence="2">
    <location>
        <begin position="23"/>
        <end position="344"/>
    </location>
</feature>
<dbReference type="EC" id="1.-.-.-" evidence="3"/>
<dbReference type="GO" id="GO:0032440">
    <property type="term" value="F:2-alkenal reductase [NAD(P)H] activity"/>
    <property type="evidence" value="ECO:0007669"/>
    <property type="project" value="TreeGrafter"/>
</dbReference>
<dbReference type="Gramene" id="PRQ52776">
    <property type="protein sequence ID" value="PRQ52776"/>
    <property type="gene ID" value="RchiOBHm_Chr2g0159121"/>
</dbReference>
<dbReference type="FunFam" id="3.40.50.720:FF:000121">
    <property type="entry name" value="Prostaglandin reductase 2"/>
    <property type="match status" value="1"/>
</dbReference>
<evidence type="ECO:0000259" key="2">
    <source>
        <dbReference type="SMART" id="SM00829"/>
    </source>
</evidence>
<dbReference type="InterPro" id="IPR020843">
    <property type="entry name" value="ER"/>
</dbReference>
<dbReference type="OrthoDB" id="809632at2759"/>
<keyword evidence="4" id="KW-1185">Reference proteome</keyword>
<dbReference type="PANTHER" id="PTHR43205:SF80">
    <property type="entry name" value="2-ALKENAL REDUCTASE (NADP(+)-DEPENDENT)-LIKE"/>
    <property type="match status" value="1"/>
</dbReference>
<sequence length="347" mass="38028">MSATVVESREWYLAAYAPEGIPTSDHLKIRCVSLALDAIPEQHVVLETLFVSVEPYLRGRMTGLEEGLYFAQFNLNEVVSAFGVGRVIMSKDSDYGEGDIVICPSTSFAEYCVVSSQNLRKVEPNAGIPLPEYLGLLGIPGLAAWVGIEVIAEPIKAGSNVFISAAASAVGIYAGQLAKLKGCRVVGSTGTDDKVKLIKEEFGYDDAFNYHTEKDYDAALTRYFPNGIDIYLDNVGGKMLEAVLNHVNKHAKVSLCGMISGYNKVWTEREGVRNLLNLIGKQVKMQGYMVGSYFDRFGDFEKEMESHLKEGKIVSKIKIVHGVENFLESLGSLFTSSNIGKIVIQVK</sequence>
<dbReference type="Proteomes" id="UP000238479">
    <property type="component" value="Chromosome 2"/>
</dbReference>
<organism evidence="3 4">
    <name type="scientific">Rosa chinensis</name>
    <name type="common">China rose</name>
    <dbReference type="NCBI Taxonomy" id="74649"/>
    <lineage>
        <taxon>Eukaryota</taxon>
        <taxon>Viridiplantae</taxon>
        <taxon>Streptophyta</taxon>
        <taxon>Embryophyta</taxon>
        <taxon>Tracheophyta</taxon>
        <taxon>Spermatophyta</taxon>
        <taxon>Magnoliopsida</taxon>
        <taxon>eudicotyledons</taxon>
        <taxon>Gunneridae</taxon>
        <taxon>Pentapetalae</taxon>
        <taxon>rosids</taxon>
        <taxon>fabids</taxon>
        <taxon>Rosales</taxon>
        <taxon>Rosaceae</taxon>
        <taxon>Rosoideae</taxon>
        <taxon>Rosoideae incertae sedis</taxon>
        <taxon>Rosa</taxon>
    </lineage>
</organism>
<dbReference type="InterPro" id="IPR045010">
    <property type="entry name" value="MDR_fam"/>
</dbReference>
<reference evidence="3 4" key="1">
    <citation type="journal article" date="2018" name="Nat. Genet.">
        <title>The Rosa genome provides new insights in the design of modern roses.</title>
        <authorList>
            <person name="Bendahmane M."/>
        </authorList>
    </citation>
    <scope>NUCLEOTIDE SEQUENCE [LARGE SCALE GENOMIC DNA]</scope>
    <source>
        <strain evidence="4">cv. Old Blush</strain>
    </source>
</reference>
<dbReference type="AlphaFoldDB" id="A0A2P6S289"/>
<dbReference type="Pfam" id="PF00107">
    <property type="entry name" value="ADH_zinc_N"/>
    <property type="match status" value="1"/>
</dbReference>
<dbReference type="Gene3D" id="3.40.50.720">
    <property type="entry name" value="NAD(P)-binding Rossmann-like Domain"/>
    <property type="match status" value="1"/>
</dbReference>
<accession>A0A2P6S289</accession>
<evidence type="ECO:0000313" key="4">
    <source>
        <dbReference type="Proteomes" id="UP000238479"/>
    </source>
</evidence>
<dbReference type="Pfam" id="PF16884">
    <property type="entry name" value="ADH_N_2"/>
    <property type="match status" value="1"/>
</dbReference>
<evidence type="ECO:0000256" key="1">
    <source>
        <dbReference type="ARBA" id="ARBA00023002"/>
    </source>
</evidence>
<dbReference type="InterPro" id="IPR041694">
    <property type="entry name" value="ADH_N_2"/>
</dbReference>
<name>A0A2P6S289_ROSCH</name>
<gene>
    <name evidence="3" type="ORF">RchiOBHm_Chr2g0159121</name>
</gene>
<dbReference type="InterPro" id="IPR011032">
    <property type="entry name" value="GroES-like_sf"/>
</dbReference>